<dbReference type="InterPro" id="IPR055472">
    <property type="entry name" value="DUF7044"/>
</dbReference>
<feature type="non-terminal residue" evidence="5">
    <location>
        <position position="1"/>
    </location>
</feature>
<evidence type="ECO:0008006" key="7">
    <source>
        <dbReference type="Google" id="ProtNLM"/>
    </source>
</evidence>
<dbReference type="Proteomes" id="UP001497623">
    <property type="component" value="Unassembled WGS sequence"/>
</dbReference>
<proteinExistence type="predicted"/>
<comment type="caution">
    <text evidence="5">The sequence shown here is derived from an EMBL/GenBank/DDBJ whole genome shotgun (WGS) entry which is preliminary data.</text>
</comment>
<dbReference type="Pfam" id="PF23071">
    <property type="entry name" value="DUF7044"/>
    <property type="match status" value="1"/>
</dbReference>
<dbReference type="InterPro" id="IPR055473">
    <property type="entry name" value="DUF7045"/>
</dbReference>
<dbReference type="AlphaFoldDB" id="A0AAV2RST3"/>
<evidence type="ECO:0000259" key="1">
    <source>
        <dbReference type="Pfam" id="PF23069"/>
    </source>
</evidence>
<evidence type="ECO:0000259" key="2">
    <source>
        <dbReference type="Pfam" id="PF23070"/>
    </source>
</evidence>
<dbReference type="Pfam" id="PF23069">
    <property type="entry name" value="DUF7042"/>
    <property type="match status" value="1"/>
</dbReference>
<reference evidence="5 6" key="1">
    <citation type="submission" date="2024-05" db="EMBL/GenBank/DDBJ databases">
        <authorList>
            <person name="Wallberg A."/>
        </authorList>
    </citation>
    <scope>NUCLEOTIDE SEQUENCE [LARGE SCALE GENOMIC DNA]</scope>
</reference>
<dbReference type="EMBL" id="CAXKWB010030400">
    <property type="protein sequence ID" value="CAL4137486.1"/>
    <property type="molecule type" value="Genomic_DNA"/>
</dbReference>
<gene>
    <name evidence="5" type="ORF">MNOR_LOCUS28096</name>
</gene>
<dbReference type="Pfam" id="PF23073">
    <property type="entry name" value="DUF7045"/>
    <property type="match status" value="1"/>
</dbReference>
<evidence type="ECO:0000313" key="5">
    <source>
        <dbReference type="EMBL" id="CAL4137486.1"/>
    </source>
</evidence>
<feature type="domain" description="DUF7044" evidence="3">
    <location>
        <begin position="3"/>
        <end position="101"/>
    </location>
</feature>
<dbReference type="InterPro" id="IPR055471">
    <property type="entry name" value="DUF7043"/>
</dbReference>
<feature type="domain" description="DUF7043" evidence="2">
    <location>
        <begin position="274"/>
        <end position="376"/>
    </location>
</feature>
<dbReference type="InterPro" id="IPR055470">
    <property type="entry name" value="DUF7042"/>
</dbReference>
<feature type="domain" description="DUF7045" evidence="4">
    <location>
        <begin position="389"/>
        <end position="433"/>
    </location>
</feature>
<dbReference type="PANTHER" id="PTHR22255">
    <property type="entry name" value="LP06548P"/>
    <property type="match status" value="1"/>
</dbReference>
<feature type="non-terminal residue" evidence="5">
    <location>
        <position position="448"/>
    </location>
</feature>
<name>A0AAV2RST3_MEGNR</name>
<evidence type="ECO:0000313" key="6">
    <source>
        <dbReference type="Proteomes" id="UP001497623"/>
    </source>
</evidence>
<evidence type="ECO:0000259" key="3">
    <source>
        <dbReference type="Pfam" id="PF23071"/>
    </source>
</evidence>
<evidence type="ECO:0000259" key="4">
    <source>
        <dbReference type="Pfam" id="PF23073"/>
    </source>
</evidence>
<organism evidence="5 6">
    <name type="scientific">Meganyctiphanes norvegica</name>
    <name type="common">Northern krill</name>
    <name type="synonym">Thysanopoda norvegica</name>
    <dbReference type="NCBI Taxonomy" id="48144"/>
    <lineage>
        <taxon>Eukaryota</taxon>
        <taxon>Metazoa</taxon>
        <taxon>Ecdysozoa</taxon>
        <taxon>Arthropoda</taxon>
        <taxon>Crustacea</taxon>
        <taxon>Multicrustacea</taxon>
        <taxon>Malacostraca</taxon>
        <taxon>Eumalacostraca</taxon>
        <taxon>Eucarida</taxon>
        <taxon>Euphausiacea</taxon>
        <taxon>Euphausiidae</taxon>
        <taxon>Meganyctiphanes</taxon>
    </lineage>
</organism>
<dbReference type="Pfam" id="PF23070">
    <property type="entry name" value="DUF7043"/>
    <property type="match status" value="1"/>
</dbReference>
<accession>A0AAV2RST3</accession>
<keyword evidence="6" id="KW-1185">Reference proteome</keyword>
<feature type="domain" description="DUF7042" evidence="1">
    <location>
        <begin position="127"/>
        <end position="259"/>
    </location>
</feature>
<protein>
    <recommendedName>
        <fullName evidence="7">Insulin-like growth factor 2 receptor</fullName>
    </recommendedName>
</protein>
<dbReference type="PANTHER" id="PTHR22255:SF4">
    <property type="entry name" value="CATION-INDEPENDENT MANNOSE-6-PHOSPHATE RECEPTOR"/>
    <property type="match status" value="1"/>
</dbReference>
<sequence>SSVCYFGLEYQGLYVTQSIISGGSDLHYLEVVIQADSIPVWGMCHRRLGNNVILYDKTGGTDCVRCFHLSVRSAHILEVHTEGLDKCYTNEAAALTTCPTQDDINNKRTREVMLYKTLTIEGQPLEPAYCPIDGRFQFTFNKNDGTEGMTECPEPTSSISNCPAGNHLNLHFKRCTFGDFSKHLECLGSWEGSDGQRYLALHDPEAELPQPPGERSPPRFRCAMYKVEEGSGRVFLSFSSDSTCINNLHSAWEGYETLVLTPEPPTPPSHQISTSTCAFPAWSQGVWEHVRVEGNMLTYTDMKSYKTYRVFCLDNERNGIVPVYAQTQCGDEVFTCLALQRRSNNVMEFQMSPDSSDGYDPELCRAPQDRTWDRWLTQGRVDRFKQSPCPVAGEYTGRIPDAPVLCAKLYSDCNNPEIMFYTVYYCFNRTQVIEGKSLYSDCNNPEIM</sequence>